<evidence type="ECO:0000313" key="2">
    <source>
        <dbReference type="EMBL" id="GLK56227.1"/>
    </source>
</evidence>
<gene>
    <name evidence="2" type="ORF">GCM10008170_22460</name>
</gene>
<evidence type="ECO:0000256" key="1">
    <source>
        <dbReference type="SAM" id="Phobius"/>
    </source>
</evidence>
<dbReference type="EMBL" id="BSFF01000003">
    <property type="protein sequence ID" value="GLK56227.1"/>
    <property type="molecule type" value="Genomic_DNA"/>
</dbReference>
<reference evidence="2" key="1">
    <citation type="journal article" date="2014" name="Int. J. Syst. Evol. Microbiol.">
        <title>Complete genome sequence of Corynebacterium casei LMG S-19264T (=DSM 44701T), isolated from a smear-ripened cheese.</title>
        <authorList>
            <consortium name="US DOE Joint Genome Institute (JGI-PGF)"/>
            <person name="Walter F."/>
            <person name="Albersmeier A."/>
            <person name="Kalinowski J."/>
            <person name="Ruckert C."/>
        </authorList>
    </citation>
    <scope>NUCLEOTIDE SEQUENCE</scope>
    <source>
        <strain evidence="2">VKM B-1606</strain>
    </source>
</reference>
<dbReference type="AlphaFoldDB" id="A0A9W6IV85"/>
<keyword evidence="1" id="KW-0472">Membrane</keyword>
<reference evidence="2" key="2">
    <citation type="submission" date="2023-01" db="EMBL/GenBank/DDBJ databases">
        <authorList>
            <person name="Sun Q."/>
            <person name="Evtushenko L."/>
        </authorList>
    </citation>
    <scope>NUCLEOTIDE SEQUENCE</scope>
    <source>
        <strain evidence="2">VKM B-1606</strain>
    </source>
</reference>
<evidence type="ECO:0000313" key="3">
    <source>
        <dbReference type="Proteomes" id="UP001143400"/>
    </source>
</evidence>
<protein>
    <submittedName>
        <fullName evidence="2">Uncharacterized protein</fullName>
    </submittedName>
</protein>
<keyword evidence="1" id="KW-0812">Transmembrane</keyword>
<organism evidence="2 3">
    <name type="scientific">Methylopila capsulata</name>
    <dbReference type="NCBI Taxonomy" id="61654"/>
    <lineage>
        <taxon>Bacteria</taxon>
        <taxon>Pseudomonadati</taxon>
        <taxon>Pseudomonadota</taxon>
        <taxon>Alphaproteobacteria</taxon>
        <taxon>Hyphomicrobiales</taxon>
        <taxon>Methylopilaceae</taxon>
        <taxon>Methylopila</taxon>
    </lineage>
</organism>
<proteinExistence type="predicted"/>
<feature type="transmembrane region" description="Helical" evidence="1">
    <location>
        <begin position="24"/>
        <end position="51"/>
    </location>
</feature>
<name>A0A9W6IV85_9HYPH</name>
<accession>A0A9W6IV85</accession>
<keyword evidence="1" id="KW-1133">Transmembrane helix</keyword>
<comment type="caution">
    <text evidence="2">The sequence shown here is derived from an EMBL/GenBank/DDBJ whole genome shotgun (WGS) entry which is preliminary data.</text>
</comment>
<dbReference type="Proteomes" id="UP001143400">
    <property type="component" value="Unassembled WGS sequence"/>
</dbReference>
<sequence>MEKKQNRNITSPEREYVMDRTGGWNLVLGIVGGAIELGSVMAFFGALVLWADAFGAV</sequence>